<accession>A0A183KD94</accession>
<evidence type="ECO:0000313" key="3">
    <source>
        <dbReference type="WBParaSite" id="SCUD_0001298901-mRNA-1"/>
    </source>
</evidence>
<keyword evidence="2" id="KW-1185">Reference proteome</keyword>
<protein>
    <submittedName>
        <fullName evidence="3">Protein kinase domain-containing protein</fullName>
    </submittedName>
</protein>
<proteinExistence type="predicted"/>
<dbReference type="AlphaFoldDB" id="A0A183KD94"/>
<evidence type="ECO:0000313" key="2">
    <source>
        <dbReference type="Proteomes" id="UP000279833"/>
    </source>
</evidence>
<reference evidence="3" key="1">
    <citation type="submission" date="2016-06" db="UniProtKB">
        <authorList>
            <consortium name="WormBaseParasite"/>
        </authorList>
    </citation>
    <scope>IDENTIFICATION</scope>
</reference>
<dbReference type="Proteomes" id="UP000279833">
    <property type="component" value="Unassembled WGS sequence"/>
</dbReference>
<organism evidence="3">
    <name type="scientific">Schistosoma curassoni</name>
    <dbReference type="NCBI Taxonomy" id="6186"/>
    <lineage>
        <taxon>Eukaryota</taxon>
        <taxon>Metazoa</taxon>
        <taxon>Spiralia</taxon>
        <taxon>Lophotrochozoa</taxon>
        <taxon>Platyhelminthes</taxon>
        <taxon>Trematoda</taxon>
        <taxon>Digenea</taxon>
        <taxon>Strigeidida</taxon>
        <taxon>Schistosomatoidea</taxon>
        <taxon>Schistosomatidae</taxon>
        <taxon>Schistosoma</taxon>
    </lineage>
</organism>
<dbReference type="EMBL" id="UZAK01035518">
    <property type="protein sequence ID" value="VDP50864.1"/>
    <property type="molecule type" value="Genomic_DNA"/>
</dbReference>
<gene>
    <name evidence="1" type="ORF">SCUD_LOCUS12986</name>
</gene>
<evidence type="ECO:0000313" key="1">
    <source>
        <dbReference type="EMBL" id="VDP50864.1"/>
    </source>
</evidence>
<dbReference type="WBParaSite" id="SCUD_0001298901-mRNA-1">
    <property type="protein sequence ID" value="SCUD_0001298901-mRNA-1"/>
    <property type="gene ID" value="SCUD_0001298901"/>
</dbReference>
<reference evidence="1 2" key="2">
    <citation type="submission" date="2018-11" db="EMBL/GenBank/DDBJ databases">
        <authorList>
            <consortium name="Pathogen Informatics"/>
        </authorList>
    </citation>
    <scope>NUCLEOTIDE SEQUENCE [LARGE SCALE GENOMIC DNA]</scope>
    <source>
        <strain evidence="1">Dakar</strain>
        <strain evidence="2">Dakar, Senegal</strain>
    </source>
</reference>
<sequence length="80" mass="9018">MIHIPEAETCVLDSTGWARQLSRANRDSRSFVRVLRVIDPIDKYAARSYLQSQDTTGSKILDTGFAYNSVLTVTTLDLIR</sequence>
<name>A0A183KD94_9TREM</name>